<evidence type="ECO:0000259" key="3">
    <source>
        <dbReference type="SMART" id="SM00475"/>
    </source>
</evidence>
<dbReference type="InterPro" id="IPR008918">
    <property type="entry name" value="HhH2"/>
</dbReference>
<dbReference type="InterPro" id="IPR036279">
    <property type="entry name" value="5-3_exonuclease_C_sf"/>
</dbReference>
<dbReference type="GO" id="GO:0008409">
    <property type="term" value="F:5'-3' exonuclease activity"/>
    <property type="evidence" value="ECO:0007669"/>
    <property type="project" value="InterPro"/>
</dbReference>
<dbReference type="Pfam" id="PF02739">
    <property type="entry name" value="5_3_exonuc_N"/>
    <property type="match status" value="1"/>
</dbReference>
<dbReference type="InterPro" id="IPR020046">
    <property type="entry name" value="5-3_exonucl_a-hlix_arch_N"/>
</dbReference>
<dbReference type="SUPFAM" id="SSF47807">
    <property type="entry name" value="5' to 3' exonuclease, C-terminal subdomain"/>
    <property type="match status" value="1"/>
</dbReference>
<keyword evidence="2" id="KW-0378">Hydrolase</keyword>
<keyword evidence="1" id="KW-0540">Nuclease</keyword>
<organism evidence="4">
    <name type="scientific">uncultured virus</name>
    <dbReference type="NCBI Taxonomy" id="340016"/>
    <lineage>
        <taxon>Viruses</taxon>
        <taxon>environmental samples</taxon>
    </lineage>
</organism>
<dbReference type="GO" id="GO:0003677">
    <property type="term" value="F:DNA binding"/>
    <property type="evidence" value="ECO:0007669"/>
    <property type="project" value="InterPro"/>
</dbReference>
<reference evidence="4" key="1">
    <citation type="submission" date="2016-10" db="EMBL/GenBank/DDBJ databases">
        <authorList>
            <person name="Varghese N."/>
        </authorList>
    </citation>
    <scope>NUCLEOTIDE SEQUENCE</scope>
</reference>
<feature type="domain" description="5'-3' exonuclease" evidence="3">
    <location>
        <begin position="22"/>
        <end position="289"/>
    </location>
</feature>
<dbReference type="PANTHER" id="PTHR42646:SF2">
    <property type="entry name" value="5'-3' EXONUCLEASE FAMILY PROTEIN"/>
    <property type="match status" value="1"/>
</dbReference>
<evidence type="ECO:0000256" key="1">
    <source>
        <dbReference type="ARBA" id="ARBA00022722"/>
    </source>
</evidence>
<dbReference type="PANTHER" id="PTHR42646">
    <property type="entry name" value="FLAP ENDONUCLEASE XNI"/>
    <property type="match status" value="1"/>
</dbReference>
<reference evidence="4" key="2">
    <citation type="journal article" date="2017" name="Nat. Commun.">
        <title>Single-virus genomics reveals hidden cosmopolitan and abundant viruses.</title>
        <authorList>
            <person name="Martinez-Hernandez F."/>
            <person name="Fornas O."/>
            <person name="Lluesma Gomez M."/>
            <person name="Bolduc B."/>
            <person name="de la Cruz Pena M.J."/>
            <person name="Martinez J.M."/>
            <person name="Anton J."/>
            <person name="Gasol J.M."/>
            <person name="Rosselli R."/>
            <person name="Rodriguez-Valera F."/>
            <person name="Sullivan M.B."/>
            <person name="Acinas S.G."/>
            <person name="Martinez-Garcia M."/>
        </authorList>
    </citation>
    <scope>NUCLEOTIDE SEQUENCE</scope>
</reference>
<dbReference type="SMART" id="SM00279">
    <property type="entry name" value="HhH2"/>
    <property type="match status" value="1"/>
</dbReference>
<dbReference type="Gene3D" id="1.10.150.20">
    <property type="entry name" value="5' to 3' exonuclease, C-terminal subdomain"/>
    <property type="match status" value="1"/>
</dbReference>
<sequence length="342" mass="38930">MGETILDLLNNVQKDDTSNPNSRVLIIDGLNLYLRTFAVNGMLNDRGVPIGGMMGFLKSIAYAIRETNPTRLIVAYDGTGGSQRRRKLHPNYKGNRKPGKRITRWDAFKNVEEEKQAMKIQFSRLLEYLDTLPINVISIDRIEADDTIAYITNNLLKEEVIIMSADQDFLQLVNDRVTVWSPIKKIFYTPEKVLEDYGVPAHNFLMYKILMGDKSDNLEGVKGLGPKKLPKILPDISKKSLDLNFILNYASKGTEPMHKRIVESIDQLTLNETLMDLKNPPISGELKMQITRLIEAPINLLSSNSFNTMYIDDQMGNAIDIPDVWLKQHFTRLNSYAKATHE</sequence>
<dbReference type="SUPFAM" id="SSF88723">
    <property type="entry name" value="PIN domain-like"/>
    <property type="match status" value="1"/>
</dbReference>
<name>A0A218MMU4_9VIRU</name>
<dbReference type="CDD" id="cd09859">
    <property type="entry name" value="PIN_53EXO"/>
    <property type="match status" value="1"/>
</dbReference>
<protein>
    <submittedName>
        <fullName evidence="4">Putative DNA polymerase</fullName>
    </submittedName>
</protein>
<evidence type="ECO:0000256" key="2">
    <source>
        <dbReference type="ARBA" id="ARBA00022801"/>
    </source>
</evidence>
<proteinExistence type="predicted"/>
<dbReference type="GO" id="GO:0017108">
    <property type="term" value="F:5'-flap endonuclease activity"/>
    <property type="evidence" value="ECO:0007669"/>
    <property type="project" value="InterPro"/>
</dbReference>
<evidence type="ECO:0000313" key="4">
    <source>
        <dbReference type="EMBL" id="ASF00603.1"/>
    </source>
</evidence>
<dbReference type="EMBL" id="KY052844">
    <property type="protein sequence ID" value="ASF00603.1"/>
    <property type="molecule type" value="Genomic_DNA"/>
</dbReference>
<dbReference type="SMART" id="SM00475">
    <property type="entry name" value="53EXOc"/>
    <property type="match status" value="1"/>
</dbReference>
<accession>A0A218MMU4</accession>
<dbReference type="InterPro" id="IPR029060">
    <property type="entry name" value="PIN-like_dom_sf"/>
</dbReference>
<dbReference type="InterPro" id="IPR038969">
    <property type="entry name" value="FEN"/>
</dbReference>
<dbReference type="InterPro" id="IPR002421">
    <property type="entry name" value="5-3_exonuclease"/>
</dbReference>
<dbReference type="GO" id="GO:0033567">
    <property type="term" value="P:DNA replication, Okazaki fragment processing"/>
    <property type="evidence" value="ECO:0007669"/>
    <property type="project" value="InterPro"/>
</dbReference>
<dbReference type="Gene3D" id="3.40.50.1010">
    <property type="entry name" value="5'-nuclease"/>
    <property type="match status" value="1"/>
</dbReference>